<reference evidence="1" key="1">
    <citation type="submission" date="2021-11" db="EMBL/GenBank/DDBJ databases">
        <title>Fusarium solani-melongenae Genome sequencing and assembly.</title>
        <authorList>
            <person name="Xie S."/>
            <person name="Huang L."/>
            <person name="Zhang X."/>
        </authorList>
    </citation>
    <scope>NUCLEOTIDE SEQUENCE</scope>
    <source>
        <strain evidence="1">CRI 24-3</strain>
    </source>
</reference>
<name>A0ACD3YTR1_FUSSC</name>
<organism evidence="1 2">
    <name type="scientific">Fusarium solani subsp. cucurbitae</name>
    <name type="common">Neocosmosporum cucurbitae</name>
    <dbReference type="NCBI Taxonomy" id="2747967"/>
    <lineage>
        <taxon>Eukaryota</taxon>
        <taxon>Fungi</taxon>
        <taxon>Dikarya</taxon>
        <taxon>Ascomycota</taxon>
        <taxon>Pezizomycotina</taxon>
        <taxon>Sordariomycetes</taxon>
        <taxon>Hypocreomycetidae</taxon>
        <taxon>Hypocreales</taxon>
        <taxon>Nectriaceae</taxon>
        <taxon>Fusarium</taxon>
        <taxon>Fusarium solani species complex</taxon>
    </lineage>
</organism>
<evidence type="ECO:0000313" key="1">
    <source>
        <dbReference type="EMBL" id="UPK91248.1"/>
    </source>
</evidence>
<evidence type="ECO:0000313" key="2">
    <source>
        <dbReference type="Proteomes" id="UP000830768"/>
    </source>
</evidence>
<protein>
    <submittedName>
        <fullName evidence="1">Uncharacterized protein</fullName>
    </submittedName>
</protein>
<keyword evidence="2" id="KW-1185">Reference proteome</keyword>
<proteinExistence type="predicted"/>
<gene>
    <name evidence="1" type="ORF">LCI18_002183</name>
</gene>
<dbReference type="Proteomes" id="UP000830768">
    <property type="component" value="Chromosome 2"/>
</dbReference>
<sequence length="333" mass="37899">MASRHERHDVLPPSPRNPSPAETGEVSTLTSIFLSQKEFSEARDEIEIAFRRFDYEPRHGRIILRIPSTTQEVFVQLIKSAIHDELARVASHDTKAGLFASQIVSAGSSRIFLDDNEDSDSDDRDVTLKNTRRQPDDQYQHNKAAFPGVVIEVSSSEDKKRLSKLAKQYIHFTCGNIKAVICIDINPGIHSTISVWRPRFTEERRTSTVTMDIEHVVQAEPFRSADGRSMNGERALTLTLHDFAPDVLCRNIPPISISLSFAQICEFMARAKRIHEVRESVDKKGIMSNRRVKRHRLSSSSIEELRSKNDDRFAKQEKKALDKAENHLTSILR</sequence>
<dbReference type="EMBL" id="CP090031">
    <property type="protein sequence ID" value="UPK91248.1"/>
    <property type="molecule type" value="Genomic_DNA"/>
</dbReference>
<accession>A0ACD3YTR1</accession>